<dbReference type="Proteomes" id="UP000252081">
    <property type="component" value="Unassembled WGS sequence"/>
</dbReference>
<comment type="caution">
    <text evidence="2">The sequence shown here is derived from an EMBL/GenBank/DDBJ whole genome shotgun (WGS) entry which is preliminary data.</text>
</comment>
<dbReference type="InterPro" id="IPR006531">
    <property type="entry name" value="Gp5/Vgr_OB"/>
</dbReference>
<name>A0A366LD43_9SPHI</name>
<dbReference type="AlphaFoldDB" id="A0A366LD43"/>
<dbReference type="EMBL" id="QNQU01000002">
    <property type="protein sequence ID" value="RBQ11399.1"/>
    <property type="molecule type" value="Genomic_DNA"/>
</dbReference>
<organism evidence="2 3">
    <name type="scientific">Pedobacter miscanthi</name>
    <dbReference type="NCBI Taxonomy" id="2259170"/>
    <lineage>
        <taxon>Bacteria</taxon>
        <taxon>Pseudomonadati</taxon>
        <taxon>Bacteroidota</taxon>
        <taxon>Sphingobacteriia</taxon>
        <taxon>Sphingobacteriales</taxon>
        <taxon>Sphingobacteriaceae</taxon>
        <taxon>Pedobacter</taxon>
    </lineage>
</organism>
<sequence length="599" mass="63921">MSSSTNSTSEGLATYTIKVSGNVIPDNLNIFSIHVEKKVNRISTAKIVIFDGDASTGTFDVSSSSVFVPGNQISIEAGYDGNNNIIFQGIITQQSLRIDGIVGSTLEVECRDEAIKMTAGRKSLSFSQKTDSEVISSIIGNYGSLKADVSATNYIWPEQVQFYVSDWDFILSLADMNGLIVTALNGTVTVKAPGANPDPVLNICYGDNLLSFRADMNALTQLDSIKTSTWDYKQQALSDVVVPNSYSGPGNIPSGTLARAVGIPAYGLQTTAPLENAELNNWANAQLLKSNYAKIQGEAKFQGNSMVDPGKFITFTGLGDRFNGDHLVSGVVHDLSDGNWFTEVSIGLSAEWITEEPDVMAPSASGMLPGARGLFNGTVKKIYGDPDSQYRILVEVPMFNQNGAGIWARLANFYSTSGAGAFFLPEVGDEVVLGFLNEDPRSPVILGSMYSSPKIQPSERLVPNEKNALKAIVSKSKISIEFDDENKVLTIATPGNNKVVLSDMEKKISLQDENSNSITMSPDGITIKSAKNINLEAGENVSVSGVQGVKVNASGGDLAMSGINIKQQANMQFSAKGAQMAAVEGGMELTLKGAMVMIN</sequence>
<keyword evidence="3" id="KW-1185">Reference proteome</keyword>
<evidence type="ECO:0000313" key="2">
    <source>
        <dbReference type="EMBL" id="RBQ11399.1"/>
    </source>
</evidence>
<dbReference type="InterPro" id="IPR006533">
    <property type="entry name" value="T6SS_Vgr_RhsGE"/>
</dbReference>
<dbReference type="OrthoDB" id="1907165at2"/>
<protein>
    <submittedName>
        <fullName evidence="2">Rhs element Vgr protein</fullName>
    </submittedName>
</protein>
<dbReference type="NCBIfam" id="TIGR01646">
    <property type="entry name" value="vgr_GE"/>
    <property type="match status" value="1"/>
</dbReference>
<proteinExistence type="predicted"/>
<reference evidence="2 3" key="1">
    <citation type="submission" date="2018-07" db="EMBL/GenBank/DDBJ databases">
        <title>A draft genome of a endophytic bacteria, a new species of Pedobacter.</title>
        <authorList>
            <person name="Zhang Z.D."/>
            <person name="Chen Z.J."/>
        </authorList>
    </citation>
    <scope>NUCLEOTIDE SEQUENCE [LARGE SCALE GENOMIC DNA]</scope>
    <source>
        <strain evidence="2 3">RS10</strain>
    </source>
</reference>
<dbReference type="Gene3D" id="2.40.50.230">
    <property type="entry name" value="Gp5 N-terminal domain"/>
    <property type="match status" value="1"/>
</dbReference>
<dbReference type="SUPFAM" id="SSF69255">
    <property type="entry name" value="gp5 N-terminal domain-like"/>
    <property type="match status" value="1"/>
</dbReference>
<dbReference type="RefSeq" id="WP_113947313.1">
    <property type="nucleotide sequence ID" value="NZ_QNQU01000002.1"/>
</dbReference>
<evidence type="ECO:0000259" key="1">
    <source>
        <dbReference type="Pfam" id="PF04717"/>
    </source>
</evidence>
<dbReference type="InterPro" id="IPR037026">
    <property type="entry name" value="Vgr_OB-fold_dom_sf"/>
</dbReference>
<accession>A0A366LD43</accession>
<gene>
    <name evidence="2" type="ORF">DRW42_02740</name>
</gene>
<dbReference type="SUPFAM" id="SSF69279">
    <property type="entry name" value="Phage tail proteins"/>
    <property type="match status" value="1"/>
</dbReference>
<evidence type="ECO:0000313" key="3">
    <source>
        <dbReference type="Proteomes" id="UP000252081"/>
    </source>
</evidence>
<dbReference type="Pfam" id="PF04717">
    <property type="entry name" value="Phage_base_V"/>
    <property type="match status" value="1"/>
</dbReference>
<feature type="domain" description="Gp5/Type VI secretion system Vgr protein OB-fold" evidence="1">
    <location>
        <begin position="376"/>
        <end position="450"/>
    </location>
</feature>